<keyword evidence="2" id="KW-1185">Reference proteome</keyword>
<evidence type="ECO:0000313" key="1">
    <source>
        <dbReference type="EMBL" id="KAL1130718.1"/>
    </source>
</evidence>
<reference evidence="1 2" key="1">
    <citation type="submission" date="2024-07" db="EMBL/GenBank/DDBJ databases">
        <title>Chromosome-level genome assembly of the water stick insect Ranatra chinensis (Heteroptera: Nepidae).</title>
        <authorList>
            <person name="Liu X."/>
        </authorList>
    </citation>
    <scope>NUCLEOTIDE SEQUENCE [LARGE SCALE GENOMIC DNA]</scope>
    <source>
        <strain evidence="1">Cailab_2021Rc</strain>
        <tissue evidence="1">Muscle</tissue>
    </source>
</reference>
<organism evidence="1 2">
    <name type="scientific">Ranatra chinensis</name>
    <dbReference type="NCBI Taxonomy" id="642074"/>
    <lineage>
        <taxon>Eukaryota</taxon>
        <taxon>Metazoa</taxon>
        <taxon>Ecdysozoa</taxon>
        <taxon>Arthropoda</taxon>
        <taxon>Hexapoda</taxon>
        <taxon>Insecta</taxon>
        <taxon>Pterygota</taxon>
        <taxon>Neoptera</taxon>
        <taxon>Paraneoptera</taxon>
        <taxon>Hemiptera</taxon>
        <taxon>Heteroptera</taxon>
        <taxon>Panheteroptera</taxon>
        <taxon>Nepomorpha</taxon>
        <taxon>Nepidae</taxon>
        <taxon>Ranatrinae</taxon>
        <taxon>Ranatra</taxon>
    </lineage>
</organism>
<comment type="caution">
    <text evidence="1">The sequence shown here is derived from an EMBL/GenBank/DDBJ whole genome shotgun (WGS) entry which is preliminary data.</text>
</comment>
<gene>
    <name evidence="1" type="ORF">AAG570_011959</name>
</gene>
<sequence>MDATNNLYFLETKPLTLEAACAVESALRLCPDKSVFIMNLGPGTSTEGAFEQKLKSEYTNLHTIKTDGSRYLAGSPFEGRWSTSGSEASLAAEILTVWQFGGGVISDNLILHSRRVFDSNDGYCEVDRQLLFCPVQCAAFAYDMLEAALKWKGSTDEEIVSRAVANFCGGGEKFVDSGCAGVHRLKSSSMCDTVASHCTFIRIAQLKAKNPDWQKLLKEHCPIILK</sequence>
<proteinExistence type="predicted"/>
<dbReference type="Proteomes" id="UP001558652">
    <property type="component" value="Unassembled WGS sequence"/>
</dbReference>
<name>A0ABD0Z3Q4_9HEMI</name>
<dbReference type="AlphaFoldDB" id="A0ABD0Z3Q4"/>
<accession>A0ABD0Z3Q4</accession>
<protein>
    <submittedName>
        <fullName evidence="1">Uncharacterized protein</fullName>
    </submittedName>
</protein>
<dbReference type="EMBL" id="JBFDAA010000007">
    <property type="protein sequence ID" value="KAL1130718.1"/>
    <property type="molecule type" value="Genomic_DNA"/>
</dbReference>
<evidence type="ECO:0000313" key="2">
    <source>
        <dbReference type="Proteomes" id="UP001558652"/>
    </source>
</evidence>